<evidence type="ECO:0000256" key="1">
    <source>
        <dbReference type="ARBA" id="ARBA00022729"/>
    </source>
</evidence>
<evidence type="ECO:0000259" key="3">
    <source>
        <dbReference type="SMART" id="SM00062"/>
    </source>
</evidence>
<sequence>MERRQFLLGTLSAVAAASPFVAKAASLELLQPGKLLVATEGTFAPFSMRTPSGQLDGLEMRVAGEIARRLGLQYEPVIVKFDSLLIGLMADQYDMTSASMDITEARQKQVAFADGWLESGARVITRKDTGIATPADLKGRNVGAVAASSFGKLAEEHGGNLKSYKAAADAMQDLAGGNLDAVINDAVAGNYAIRTRKLPFVMLDAPLSVIQKGMAIKKGKPNLHAAVNKALGDMIADGTYEKLLTPLIGYSPAPKNPIRTSAV</sequence>
<dbReference type="InterPro" id="IPR001638">
    <property type="entry name" value="Solute-binding_3/MltF_N"/>
</dbReference>
<gene>
    <name evidence="4" type="ORF">FF100_10005</name>
</gene>
<comment type="caution">
    <text evidence="4">The sequence shown here is derived from an EMBL/GenBank/DDBJ whole genome shotgun (WGS) entry which is preliminary data.</text>
</comment>
<proteinExistence type="predicted"/>
<dbReference type="AlphaFoldDB" id="A0A5C4LPL8"/>
<reference evidence="4 5" key="1">
    <citation type="submission" date="2019-06" db="EMBL/GenBank/DDBJ databases">
        <title>Genome of Methylobacterium sp. 17Sr1-39.</title>
        <authorList>
            <person name="Seo T."/>
        </authorList>
    </citation>
    <scope>NUCLEOTIDE SEQUENCE [LARGE SCALE GENOMIC DNA]</scope>
    <source>
        <strain evidence="4 5">17Sr1-39</strain>
    </source>
</reference>
<evidence type="ECO:0000313" key="5">
    <source>
        <dbReference type="Proteomes" id="UP000305267"/>
    </source>
</evidence>
<evidence type="ECO:0000313" key="4">
    <source>
        <dbReference type="EMBL" id="TNC14569.1"/>
    </source>
</evidence>
<dbReference type="Proteomes" id="UP000305267">
    <property type="component" value="Unassembled WGS sequence"/>
</dbReference>
<dbReference type="Gene3D" id="3.40.190.10">
    <property type="entry name" value="Periplasmic binding protein-like II"/>
    <property type="match status" value="2"/>
</dbReference>
<dbReference type="PANTHER" id="PTHR35936:SF19">
    <property type="entry name" value="AMINO-ACID-BINDING PROTEIN YXEM-RELATED"/>
    <property type="match status" value="1"/>
</dbReference>
<keyword evidence="1 2" id="KW-0732">Signal</keyword>
<accession>A0A5C4LPL8</accession>
<dbReference type="EMBL" id="VDDA01000003">
    <property type="protein sequence ID" value="TNC14569.1"/>
    <property type="molecule type" value="Genomic_DNA"/>
</dbReference>
<feature type="signal peptide" evidence="2">
    <location>
        <begin position="1"/>
        <end position="24"/>
    </location>
</feature>
<protein>
    <submittedName>
        <fullName evidence="4">Transporter substrate-binding domain-containing protein</fullName>
    </submittedName>
</protein>
<dbReference type="OrthoDB" id="9768183at2"/>
<dbReference type="Pfam" id="PF00497">
    <property type="entry name" value="SBP_bac_3"/>
    <property type="match status" value="1"/>
</dbReference>
<keyword evidence="5" id="KW-1185">Reference proteome</keyword>
<dbReference type="CDD" id="cd13626">
    <property type="entry name" value="PBP2_Cystine_like"/>
    <property type="match status" value="1"/>
</dbReference>
<feature type="chain" id="PRO_5022794592" evidence="2">
    <location>
        <begin position="25"/>
        <end position="263"/>
    </location>
</feature>
<organism evidence="4 5">
    <name type="scientific">Methylobacterium terricola</name>
    <dbReference type="NCBI Taxonomy" id="2583531"/>
    <lineage>
        <taxon>Bacteria</taxon>
        <taxon>Pseudomonadati</taxon>
        <taxon>Pseudomonadota</taxon>
        <taxon>Alphaproteobacteria</taxon>
        <taxon>Hyphomicrobiales</taxon>
        <taxon>Methylobacteriaceae</taxon>
        <taxon>Methylobacterium</taxon>
    </lineage>
</organism>
<feature type="domain" description="Solute-binding protein family 3/N-terminal" evidence="3">
    <location>
        <begin position="34"/>
        <end position="251"/>
    </location>
</feature>
<dbReference type="SMART" id="SM00062">
    <property type="entry name" value="PBPb"/>
    <property type="match status" value="1"/>
</dbReference>
<dbReference type="PANTHER" id="PTHR35936">
    <property type="entry name" value="MEMBRANE-BOUND LYTIC MUREIN TRANSGLYCOSYLASE F"/>
    <property type="match status" value="1"/>
</dbReference>
<name>A0A5C4LPL8_9HYPH</name>
<dbReference type="SUPFAM" id="SSF53850">
    <property type="entry name" value="Periplasmic binding protein-like II"/>
    <property type="match status" value="1"/>
</dbReference>
<evidence type="ECO:0000256" key="2">
    <source>
        <dbReference type="SAM" id="SignalP"/>
    </source>
</evidence>
<dbReference type="RefSeq" id="WP_139035651.1">
    <property type="nucleotide sequence ID" value="NZ_VDDA01000003.1"/>
</dbReference>